<organism evidence="1 2">
    <name type="scientific">Candidatus Clostridium eludens</name>
    <dbReference type="NCBI Taxonomy" id="3381663"/>
    <lineage>
        <taxon>Bacteria</taxon>
        <taxon>Bacillati</taxon>
        <taxon>Bacillota</taxon>
        <taxon>Clostridia</taxon>
        <taxon>Eubacteriales</taxon>
        <taxon>Clostridiaceae</taxon>
        <taxon>Clostridium</taxon>
    </lineage>
</organism>
<keyword evidence="2" id="KW-1185">Reference proteome</keyword>
<sequence>SKATWNAEASKDELATDVSKMLASNCSINYTVFKGGSHRYTWQYAYTIEGVRDWLFNQVKK</sequence>
<evidence type="ECO:0000313" key="1">
    <source>
        <dbReference type="EMBL" id="MFL0197698.1"/>
    </source>
</evidence>
<evidence type="ECO:0008006" key="3">
    <source>
        <dbReference type="Google" id="ProtNLM"/>
    </source>
</evidence>
<comment type="caution">
    <text evidence="1">The sequence shown here is derived from an EMBL/GenBank/DDBJ whole genome shotgun (WGS) entry which is preliminary data.</text>
</comment>
<proteinExistence type="predicted"/>
<reference evidence="1 2" key="1">
    <citation type="submission" date="2024-11" db="EMBL/GenBank/DDBJ databases">
        <authorList>
            <person name="Heng Y.C."/>
            <person name="Lim A.C.H."/>
            <person name="Lee J.K.Y."/>
            <person name="Kittelmann S."/>
        </authorList>
    </citation>
    <scope>NUCLEOTIDE SEQUENCE [LARGE SCALE GENOMIC DNA]</scope>
    <source>
        <strain evidence="1 2">WILCCON 0269</strain>
    </source>
</reference>
<evidence type="ECO:0000313" key="2">
    <source>
        <dbReference type="Proteomes" id="UP001623660"/>
    </source>
</evidence>
<dbReference type="Proteomes" id="UP001623660">
    <property type="component" value="Unassembled WGS sequence"/>
</dbReference>
<feature type="non-terminal residue" evidence="1">
    <location>
        <position position="1"/>
    </location>
</feature>
<accession>A0ABW8SPL5</accession>
<name>A0ABW8SPL5_9CLOT</name>
<dbReference type="EMBL" id="JBJHZX010000035">
    <property type="protein sequence ID" value="MFL0197698.1"/>
    <property type="molecule type" value="Genomic_DNA"/>
</dbReference>
<protein>
    <recommendedName>
        <fullName evidence="3">Esterase</fullName>
    </recommendedName>
</protein>
<dbReference type="RefSeq" id="WP_406793800.1">
    <property type="nucleotide sequence ID" value="NZ_JBJHZX010000035.1"/>
</dbReference>
<gene>
    <name evidence="1" type="ORF">ACJDU8_19315</name>
</gene>